<keyword evidence="1" id="KW-0732">Signal</keyword>
<dbReference type="EMBL" id="FQ311869">
    <property type="protein sequence ID" value="CBS89147.1"/>
    <property type="molecule type" value="Genomic_DNA"/>
</dbReference>
<dbReference type="HOGENOM" id="CLU_106645_0_1_5"/>
<evidence type="ECO:0000256" key="1">
    <source>
        <dbReference type="SAM" id="SignalP"/>
    </source>
</evidence>
<dbReference type="Gene3D" id="3.30.530.20">
    <property type="match status" value="1"/>
</dbReference>
<gene>
    <name evidence="2" type="ordered locus">AZOLI_p10958</name>
</gene>
<keyword evidence="3" id="KW-1185">Reference proteome</keyword>
<geneLocation type="plasmid" evidence="2 3">
    <name>AZO_p1</name>
</geneLocation>
<dbReference type="CDD" id="cd07821">
    <property type="entry name" value="PYR_PYL_RCAR_like"/>
    <property type="match status" value="1"/>
</dbReference>
<evidence type="ECO:0008006" key="4">
    <source>
        <dbReference type="Google" id="ProtNLM"/>
    </source>
</evidence>
<evidence type="ECO:0000313" key="3">
    <source>
        <dbReference type="Proteomes" id="UP000005667"/>
    </source>
</evidence>
<evidence type="ECO:0000313" key="2">
    <source>
        <dbReference type="EMBL" id="CBS89147.1"/>
    </source>
</evidence>
<dbReference type="RefSeq" id="WP_014188599.1">
    <property type="nucleotide sequence ID" value="NC_016585.1"/>
</dbReference>
<accession>G7ZC58</accession>
<dbReference type="OrthoDB" id="1364128at2"/>
<protein>
    <recommendedName>
        <fullName evidence="4">MxaD protein</fullName>
    </recommendedName>
</protein>
<dbReference type="Pfam" id="PF10604">
    <property type="entry name" value="Polyketide_cyc2"/>
    <property type="match status" value="1"/>
</dbReference>
<proteinExistence type="predicted"/>
<dbReference type="InterPro" id="IPR023393">
    <property type="entry name" value="START-like_dom_sf"/>
</dbReference>
<dbReference type="PANTHER" id="PTHR39332">
    <property type="entry name" value="BLL4707 PROTEIN"/>
    <property type="match status" value="1"/>
</dbReference>
<dbReference type="SUPFAM" id="SSF55961">
    <property type="entry name" value="Bet v1-like"/>
    <property type="match status" value="1"/>
</dbReference>
<feature type="chain" id="PRO_5003506798" description="MxaD protein" evidence="1">
    <location>
        <begin position="21"/>
        <end position="176"/>
    </location>
</feature>
<feature type="signal peptide" evidence="1">
    <location>
        <begin position="1"/>
        <end position="20"/>
    </location>
</feature>
<dbReference type="PANTHER" id="PTHR39332:SF7">
    <property type="entry name" value="SRPBCC FAMILY PROTEIN"/>
    <property type="match status" value="1"/>
</dbReference>
<sequence length="176" mass="18805">MLKRFLLIAALLLSVTPASAHGPTPHKVEESIVIAAAPSVVWEKLADFAGLAGWHPLVATCTVAAETASNVERTLTLRDGGALVESLDEMDAAGRSLSYRLIKPNLDSFPVSFYSATLTVSEAPNDGSTVRWSARFYRGDTGNYPPETLDDAAAQAAMTKFIQAGLGGLKEKTERR</sequence>
<name>G7ZC58_AZOL4</name>
<dbReference type="AlphaFoldDB" id="G7ZC58"/>
<dbReference type="KEGG" id="ali:AZOLI_p10958"/>
<dbReference type="Proteomes" id="UP000005667">
    <property type="component" value="Plasmid AZO_p1"/>
</dbReference>
<keyword evidence="2" id="KW-0614">Plasmid</keyword>
<organism evidence="2 3">
    <name type="scientific">Azospirillum lipoferum (strain 4B)</name>
    <dbReference type="NCBI Taxonomy" id="862719"/>
    <lineage>
        <taxon>Bacteria</taxon>
        <taxon>Pseudomonadati</taxon>
        <taxon>Pseudomonadota</taxon>
        <taxon>Alphaproteobacteria</taxon>
        <taxon>Rhodospirillales</taxon>
        <taxon>Azospirillaceae</taxon>
        <taxon>Azospirillum</taxon>
    </lineage>
</organism>
<reference evidence="3" key="1">
    <citation type="journal article" date="2011" name="PLoS Genet.">
        <title>Azospirillum genomes reveal transition of bacteria from aquatic to terrestrial environments.</title>
        <authorList>
            <person name="Wisniewski-Dye F."/>
            <person name="Borziak K."/>
            <person name="Khalsa-Moyers G."/>
            <person name="Alexandre G."/>
            <person name="Sukharnikov L.O."/>
            <person name="Wuichet K."/>
            <person name="Hurst G.B."/>
            <person name="McDonald W.H."/>
            <person name="Robertson J.S."/>
            <person name="Barbe V."/>
            <person name="Calteau A."/>
            <person name="Rouy Z."/>
            <person name="Mangenot S."/>
            <person name="Prigent-Combaret C."/>
            <person name="Normand P."/>
            <person name="Boyer M."/>
            <person name="Siguier P."/>
            <person name="Dessaux Y."/>
            <person name="Elmerich C."/>
            <person name="Condemine G."/>
            <person name="Krishnen G."/>
            <person name="Kennedy I."/>
            <person name="Paterson A.H."/>
            <person name="Gonzalez V."/>
            <person name="Mavingui P."/>
            <person name="Zhulin I.B."/>
        </authorList>
    </citation>
    <scope>NUCLEOTIDE SEQUENCE [LARGE SCALE GENOMIC DNA]</scope>
    <source>
        <strain evidence="3">4B</strain>
    </source>
</reference>
<dbReference type="InterPro" id="IPR019587">
    <property type="entry name" value="Polyketide_cyclase/dehydratase"/>
</dbReference>